<dbReference type="SUPFAM" id="SSF53335">
    <property type="entry name" value="S-adenosyl-L-methionine-dependent methyltransferases"/>
    <property type="match status" value="1"/>
</dbReference>
<sequence length="289" mass="31678">MTTTLNENKIVKSYPHASEHSHIALGQIHHRIELVKFWDIRLGERVLEIGCGQGDCTVVLASAVGEEVGILMEDPLGSPFTLGQAHDFISASPLGRRIDFVQADPATFLTSSDHSLEKYSVAVIAHCIWYFSSPSVLDQLLTSLAKSVQRICIAEYALTASDPKSIPHVLATLTQASVECHKPISKSNIRTVLSPSSIKASALAASLTLEKETKITPNEGMFDGRWECGAVLRKGYRDEIDENVTDEREKAVILAMQDSVRSNLELLTAKGENVRTMDVWMAVFSKGTI</sequence>
<name>A0AAD5V7V7_9APHY</name>
<comment type="caution">
    <text evidence="1">The sequence shown here is derived from an EMBL/GenBank/DDBJ whole genome shotgun (WGS) entry which is preliminary data.</text>
</comment>
<dbReference type="InterPro" id="IPR029063">
    <property type="entry name" value="SAM-dependent_MTases_sf"/>
</dbReference>
<organism evidence="1 2">
    <name type="scientific">Meripilus lineatus</name>
    <dbReference type="NCBI Taxonomy" id="2056292"/>
    <lineage>
        <taxon>Eukaryota</taxon>
        <taxon>Fungi</taxon>
        <taxon>Dikarya</taxon>
        <taxon>Basidiomycota</taxon>
        <taxon>Agaricomycotina</taxon>
        <taxon>Agaricomycetes</taxon>
        <taxon>Polyporales</taxon>
        <taxon>Meripilaceae</taxon>
        <taxon>Meripilus</taxon>
    </lineage>
</organism>
<proteinExistence type="predicted"/>
<dbReference type="EMBL" id="JANAWD010000096">
    <property type="protein sequence ID" value="KAJ3487276.1"/>
    <property type="molecule type" value="Genomic_DNA"/>
</dbReference>
<evidence type="ECO:0000313" key="2">
    <source>
        <dbReference type="Proteomes" id="UP001212997"/>
    </source>
</evidence>
<protein>
    <recommendedName>
        <fullName evidence="3">Methyltransferase domain-containing protein</fullName>
    </recommendedName>
</protein>
<dbReference type="CDD" id="cd02440">
    <property type="entry name" value="AdoMet_MTases"/>
    <property type="match status" value="1"/>
</dbReference>
<dbReference type="Gene3D" id="3.40.50.150">
    <property type="entry name" value="Vaccinia Virus protein VP39"/>
    <property type="match status" value="1"/>
</dbReference>
<dbReference type="AlphaFoldDB" id="A0AAD5V7V7"/>
<gene>
    <name evidence="1" type="ORF">NLI96_g3633</name>
</gene>
<accession>A0AAD5V7V7</accession>
<dbReference type="Proteomes" id="UP001212997">
    <property type="component" value="Unassembled WGS sequence"/>
</dbReference>
<reference evidence="1" key="1">
    <citation type="submission" date="2022-07" db="EMBL/GenBank/DDBJ databases">
        <title>Genome Sequence of Physisporinus lineatus.</title>
        <authorList>
            <person name="Buettner E."/>
        </authorList>
    </citation>
    <scope>NUCLEOTIDE SEQUENCE</scope>
    <source>
        <strain evidence="1">VT162</strain>
    </source>
</reference>
<evidence type="ECO:0000313" key="1">
    <source>
        <dbReference type="EMBL" id="KAJ3487276.1"/>
    </source>
</evidence>
<keyword evidence="2" id="KW-1185">Reference proteome</keyword>
<evidence type="ECO:0008006" key="3">
    <source>
        <dbReference type="Google" id="ProtNLM"/>
    </source>
</evidence>